<evidence type="ECO:0000313" key="1">
    <source>
        <dbReference type="EMBL" id="VDM33147.1"/>
    </source>
</evidence>
<organism evidence="2 3">
    <name type="scientific">Toxocara canis</name>
    <name type="common">Canine roundworm</name>
    <dbReference type="NCBI Taxonomy" id="6265"/>
    <lineage>
        <taxon>Eukaryota</taxon>
        <taxon>Metazoa</taxon>
        <taxon>Ecdysozoa</taxon>
        <taxon>Nematoda</taxon>
        <taxon>Chromadorea</taxon>
        <taxon>Rhabditida</taxon>
        <taxon>Spirurina</taxon>
        <taxon>Ascaridomorpha</taxon>
        <taxon>Ascaridoidea</taxon>
        <taxon>Toxocaridae</taxon>
        <taxon>Toxocara</taxon>
    </lineage>
</organism>
<dbReference type="EMBL" id="UYWY01009839">
    <property type="protein sequence ID" value="VDM33147.1"/>
    <property type="molecule type" value="Genomic_DNA"/>
</dbReference>
<name>A0A183U8U7_TOXCA</name>
<dbReference type="WBParaSite" id="TCNE_0000491701-mRNA-1">
    <property type="protein sequence ID" value="TCNE_0000491701-mRNA-1"/>
    <property type="gene ID" value="TCNE_0000491701"/>
</dbReference>
<accession>A0A183U8U7</accession>
<keyword evidence="2" id="KW-1185">Reference proteome</keyword>
<dbReference type="Proteomes" id="UP000050794">
    <property type="component" value="Unassembled WGS sequence"/>
</dbReference>
<reference evidence="3" key="1">
    <citation type="submission" date="2016-06" db="UniProtKB">
        <authorList>
            <consortium name="WormBaseParasite"/>
        </authorList>
    </citation>
    <scope>IDENTIFICATION</scope>
</reference>
<dbReference type="AlphaFoldDB" id="A0A183U8U7"/>
<proteinExistence type="predicted"/>
<sequence>MIVRVFVVACSCAHSSKRHVGMLARGASADLKWCRRTKRALPSALPNAPSNESQIRFKRDGSRAELGRLHAQWLEHHTNADD</sequence>
<gene>
    <name evidence="1" type="ORF">TCNE_LOCUS4917</name>
</gene>
<protein>
    <submittedName>
        <fullName evidence="3">Secreted protein</fullName>
    </submittedName>
</protein>
<evidence type="ECO:0000313" key="2">
    <source>
        <dbReference type="Proteomes" id="UP000050794"/>
    </source>
</evidence>
<reference evidence="1 2" key="2">
    <citation type="submission" date="2018-11" db="EMBL/GenBank/DDBJ databases">
        <authorList>
            <consortium name="Pathogen Informatics"/>
        </authorList>
    </citation>
    <scope>NUCLEOTIDE SEQUENCE [LARGE SCALE GENOMIC DNA]</scope>
</reference>
<evidence type="ECO:0000313" key="3">
    <source>
        <dbReference type="WBParaSite" id="TCNE_0000491701-mRNA-1"/>
    </source>
</evidence>